<evidence type="ECO:0000256" key="3">
    <source>
        <dbReference type="ARBA" id="ARBA00023102"/>
    </source>
</evidence>
<accession>A0A5C6F1S1</accession>
<dbReference type="AlphaFoldDB" id="A0A5C6F1S1"/>
<evidence type="ECO:0000256" key="5">
    <source>
        <dbReference type="RuleBase" id="RU003657"/>
    </source>
</evidence>
<reference evidence="6 7" key="1">
    <citation type="submission" date="2019-02" db="EMBL/GenBank/DDBJ databases">
        <title>Deep-cultivation of Planctomycetes and their phenomic and genomic characterization uncovers novel biology.</title>
        <authorList>
            <person name="Wiegand S."/>
            <person name="Jogler M."/>
            <person name="Boedeker C."/>
            <person name="Pinto D."/>
            <person name="Vollmers J."/>
            <person name="Rivas-Marin E."/>
            <person name="Kohn T."/>
            <person name="Peeters S.H."/>
            <person name="Heuer A."/>
            <person name="Rast P."/>
            <person name="Oberbeckmann S."/>
            <person name="Bunk B."/>
            <person name="Jeske O."/>
            <person name="Meyerdierks A."/>
            <person name="Storesund J.E."/>
            <person name="Kallscheuer N."/>
            <person name="Luecker S."/>
            <person name="Lage O.M."/>
            <person name="Pohl T."/>
            <person name="Merkel B.J."/>
            <person name="Hornburger P."/>
            <person name="Mueller R.-W."/>
            <person name="Bruemmer F."/>
            <person name="Labrenz M."/>
            <person name="Spormann A.M."/>
            <person name="Op Den Camp H."/>
            <person name="Overmann J."/>
            <person name="Amann R."/>
            <person name="Jetten M.S.M."/>
            <person name="Mascher T."/>
            <person name="Medema M.H."/>
            <person name="Devos D.P."/>
            <person name="Kaster A.-K."/>
            <person name="Ovreas L."/>
            <person name="Rohde M."/>
            <person name="Galperin M.Y."/>
            <person name="Jogler C."/>
        </authorList>
    </citation>
    <scope>NUCLEOTIDE SEQUENCE [LARGE SCALE GENOMIC DNA]</scope>
    <source>
        <strain evidence="6 7">Poly59</strain>
    </source>
</reference>
<evidence type="ECO:0000256" key="4">
    <source>
        <dbReference type="ARBA" id="ARBA00029440"/>
    </source>
</evidence>
<dbReference type="InterPro" id="IPR011060">
    <property type="entry name" value="RibuloseP-bd_barrel"/>
</dbReference>
<keyword evidence="3 5" id="KW-0368">Histidine biosynthesis</keyword>
<evidence type="ECO:0000256" key="1">
    <source>
        <dbReference type="ARBA" id="ARBA00009667"/>
    </source>
</evidence>
<dbReference type="EMBL" id="SJPX01000002">
    <property type="protein sequence ID" value="TWU55308.1"/>
    <property type="molecule type" value="Genomic_DNA"/>
</dbReference>
<protein>
    <submittedName>
        <fullName evidence="6">1-(5-phosphoribosyl)-5-[(5-phosphoribosylamino)methylideneamino] imidazole-4-carboxamide isomerase</fullName>
    </submittedName>
</protein>
<dbReference type="Proteomes" id="UP000317977">
    <property type="component" value="Unassembled WGS sequence"/>
</dbReference>
<dbReference type="Pfam" id="PF00977">
    <property type="entry name" value="His_biosynth"/>
    <property type="match status" value="1"/>
</dbReference>
<keyword evidence="7" id="KW-1185">Reference proteome</keyword>
<proteinExistence type="inferred from homology"/>
<organism evidence="6 7">
    <name type="scientific">Rubripirellula reticaptiva</name>
    <dbReference type="NCBI Taxonomy" id="2528013"/>
    <lineage>
        <taxon>Bacteria</taxon>
        <taxon>Pseudomonadati</taxon>
        <taxon>Planctomycetota</taxon>
        <taxon>Planctomycetia</taxon>
        <taxon>Pirellulales</taxon>
        <taxon>Pirellulaceae</taxon>
        <taxon>Rubripirellula</taxon>
    </lineage>
</organism>
<comment type="similarity">
    <text evidence="1 5">Belongs to the HisA/HisF family.</text>
</comment>
<evidence type="ECO:0000256" key="2">
    <source>
        <dbReference type="ARBA" id="ARBA00022605"/>
    </source>
</evidence>
<dbReference type="InterPro" id="IPR006062">
    <property type="entry name" value="His_biosynth"/>
</dbReference>
<dbReference type="GO" id="GO:0000105">
    <property type="term" value="P:L-histidine biosynthetic process"/>
    <property type="evidence" value="ECO:0007669"/>
    <property type="project" value="UniProtKB-KW"/>
</dbReference>
<comment type="caution">
    <text evidence="6">The sequence shown here is derived from an EMBL/GenBank/DDBJ whole genome shotgun (WGS) entry which is preliminary data.</text>
</comment>
<keyword evidence="6" id="KW-0413">Isomerase</keyword>
<dbReference type="InterPro" id="IPR013785">
    <property type="entry name" value="Aldolase_TIM"/>
</dbReference>
<sequence>MNDAAVHAVAGKRSHYQPIEWCGHSPLRLAEHYWQLGVSRLYVADLDAILHGKVQTNLLVDIANQFPVDELLLDIGWKGACDSQIAAVEKLLQETGKSTCFIAATESARDTDAIDELAKLADPSRVFLSLDLRGGKTVDNTAPESEWIETAIRLNLAGVIVLDIAAVGTGAGPVTADRCRTIANTLGGPISRQSKHQRIYSGGGVRTLADVAALVDAGCHGCLVGTMLHESEVRAT</sequence>
<gene>
    <name evidence="6" type="ORF">Poly59_16050</name>
</gene>
<keyword evidence="2 5" id="KW-0028">Amino-acid biosynthesis</keyword>
<dbReference type="SUPFAM" id="SSF51366">
    <property type="entry name" value="Ribulose-phoshate binding barrel"/>
    <property type="match status" value="1"/>
</dbReference>
<evidence type="ECO:0000313" key="7">
    <source>
        <dbReference type="Proteomes" id="UP000317977"/>
    </source>
</evidence>
<dbReference type="Gene3D" id="3.20.20.70">
    <property type="entry name" value="Aldolase class I"/>
    <property type="match status" value="1"/>
</dbReference>
<name>A0A5C6F1S1_9BACT</name>
<comment type="pathway">
    <text evidence="4">Amino-acid biosynthesis.</text>
</comment>
<dbReference type="GO" id="GO:0016853">
    <property type="term" value="F:isomerase activity"/>
    <property type="evidence" value="ECO:0007669"/>
    <property type="project" value="UniProtKB-KW"/>
</dbReference>
<evidence type="ECO:0000313" key="6">
    <source>
        <dbReference type="EMBL" id="TWU55308.1"/>
    </source>
</evidence>